<dbReference type="PANTHER" id="PTHR33607">
    <property type="entry name" value="ENDONUCLEASE-1"/>
    <property type="match status" value="1"/>
</dbReference>
<dbReference type="Proteomes" id="UP001165060">
    <property type="component" value="Unassembled WGS sequence"/>
</dbReference>
<evidence type="ECO:0000256" key="1">
    <source>
        <dbReference type="ARBA" id="ARBA00022722"/>
    </source>
</evidence>
<dbReference type="EMBL" id="BRYB01001986">
    <property type="protein sequence ID" value="GMI37665.1"/>
    <property type="molecule type" value="Genomic_DNA"/>
</dbReference>
<dbReference type="InterPro" id="IPR007346">
    <property type="entry name" value="Endonuclease-I"/>
</dbReference>
<proteinExistence type="predicted"/>
<organism evidence="4 5">
    <name type="scientific">Tetraparma gracilis</name>
    <dbReference type="NCBI Taxonomy" id="2962635"/>
    <lineage>
        <taxon>Eukaryota</taxon>
        <taxon>Sar</taxon>
        <taxon>Stramenopiles</taxon>
        <taxon>Ochrophyta</taxon>
        <taxon>Bolidophyceae</taxon>
        <taxon>Parmales</taxon>
        <taxon>Triparmaceae</taxon>
        <taxon>Tetraparma</taxon>
    </lineage>
</organism>
<name>A0ABQ6N0E8_9STRA</name>
<dbReference type="InterPro" id="IPR044925">
    <property type="entry name" value="His-Me_finger_sf"/>
</dbReference>
<evidence type="ECO:0000313" key="5">
    <source>
        <dbReference type="Proteomes" id="UP001165060"/>
    </source>
</evidence>
<dbReference type="SUPFAM" id="SSF54060">
    <property type="entry name" value="His-Me finger endonucleases"/>
    <property type="match status" value="1"/>
</dbReference>
<reference evidence="4 5" key="1">
    <citation type="journal article" date="2023" name="Commun. Biol.">
        <title>Genome analysis of Parmales, the sister group of diatoms, reveals the evolutionary specialization of diatoms from phago-mixotrophs to photoautotrophs.</title>
        <authorList>
            <person name="Ban H."/>
            <person name="Sato S."/>
            <person name="Yoshikawa S."/>
            <person name="Yamada K."/>
            <person name="Nakamura Y."/>
            <person name="Ichinomiya M."/>
            <person name="Sato N."/>
            <person name="Blanc-Mathieu R."/>
            <person name="Endo H."/>
            <person name="Kuwata A."/>
            <person name="Ogata H."/>
        </authorList>
    </citation>
    <scope>NUCLEOTIDE SEQUENCE [LARGE SCALE GENOMIC DNA]</scope>
</reference>
<comment type="caution">
    <text evidence="4">The sequence shown here is derived from an EMBL/GenBank/DDBJ whole genome shotgun (WGS) entry which is preliminary data.</text>
</comment>
<evidence type="ECO:0000313" key="4">
    <source>
        <dbReference type="EMBL" id="GMI37665.1"/>
    </source>
</evidence>
<evidence type="ECO:0000256" key="2">
    <source>
        <dbReference type="ARBA" id="ARBA00022801"/>
    </source>
</evidence>
<gene>
    <name evidence="4" type="ORF">TeGR_g3245</name>
</gene>
<feature type="region of interest" description="Disordered" evidence="3">
    <location>
        <begin position="144"/>
        <end position="170"/>
    </location>
</feature>
<dbReference type="PANTHER" id="PTHR33607:SF2">
    <property type="entry name" value="ENDONUCLEASE-1"/>
    <property type="match status" value="1"/>
</dbReference>
<keyword evidence="1" id="KW-0540">Nuclease</keyword>
<protein>
    <submittedName>
        <fullName evidence="4">Uncharacterized protein</fullName>
    </submittedName>
</protein>
<keyword evidence="2" id="KW-0378">Hydrolase</keyword>
<keyword evidence="5" id="KW-1185">Reference proteome</keyword>
<accession>A0ABQ6N0E8</accession>
<evidence type="ECO:0000256" key="3">
    <source>
        <dbReference type="SAM" id="MobiDB-lite"/>
    </source>
</evidence>
<dbReference type="Pfam" id="PF04231">
    <property type="entry name" value="Endonuclease_1"/>
    <property type="match status" value="1"/>
</dbReference>
<sequence length="227" mass="24352">MVSNSCDASTYYSSLSSDDLDGTNTGVALQATLQALLESTHANVIPYTSTATDCWNALEVLDKDPASETDVILIYKLTPEPFSTQGVSSGWNREHVWPKSYGVGYDGPDTSDLHSLRAADWSVNSCRSNRYYAECDAEAAGGGDCTSPAHAEAADGTQKQSFSGELGRFAPPPSVRGDLARSIFYMAARYDGGETDTTDLSITDCPCLSTNTMGLLSDLLQVRSEWV</sequence>